<feature type="transmembrane region" description="Helical" evidence="7">
    <location>
        <begin position="249"/>
        <end position="271"/>
    </location>
</feature>
<evidence type="ECO:0000313" key="10">
    <source>
        <dbReference type="Proteomes" id="UP000546126"/>
    </source>
</evidence>
<dbReference type="Pfam" id="PF00528">
    <property type="entry name" value="BPD_transp_1"/>
    <property type="match status" value="1"/>
</dbReference>
<dbReference type="InterPro" id="IPR000515">
    <property type="entry name" value="MetI-like"/>
</dbReference>
<dbReference type="Proteomes" id="UP000546126">
    <property type="component" value="Unassembled WGS sequence"/>
</dbReference>
<dbReference type="AlphaFoldDB" id="A0A7Y6IPA5"/>
<organism evidence="9 10">
    <name type="scientific">Nonomuraea rhodomycinica</name>
    <dbReference type="NCBI Taxonomy" id="1712872"/>
    <lineage>
        <taxon>Bacteria</taxon>
        <taxon>Bacillati</taxon>
        <taxon>Actinomycetota</taxon>
        <taxon>Actinomycetes</taxon>
        <taxon>Streptosporangiales</taxon>
        <taxon>Streptosporangiaceae</taxon>
        <taxon>Nonomuraea</taxon>
    </lineage>
</organism>
<dbReference type="PANTHER" id="PTHR43386:SF25">
    <property type="entry name" value="PEPTIDE ABC TRANSPORTER PERMEASE PROTEIN"/>
    <property type="match status" value="1"/>
</dbReference>
<evidence type="ECO:0000256" key="6">
    <source>
        <dbReference type="ARBA" id="ARBA00023136"/>
    </source>
</evidence>
<feature type="transmembrane region" description="Helical" evidence="7">
    <location>
        <begin position="147"/>
        <end position="165"/>
    </location>
</feature>
<gene>
    <name evidence="9" type="ORF">HT134_14850</name>
</gene>
<evidence type="ECO:0000313" key="9">
    <source>
        <dbReference type="EMBL" id="NUW41408.1"/>
    </source>
</evidence>
<name>A0A7Y6IPA5_9ACTN</name>
<keyword evidence="2 7" id="KW-0813">Transport</keyword>
<dbReference type="GO" id="GO:0005886">
    <property type="term" value="C:plasma membrane"/>
    <property type="evidence" value="ECO:0007669"/>
    <property type="project" value="UniProtKB-SubCell"/>
</dbReference>
<keyword evidence="5 7" id="KW-1133">Transmembrane helix</keyword>
<evidence type="ECO:0000259" key="8">
    <source>
        <dbReference type="PROSITE" id="PS50928"/>
    </source>
</evidence>
<dbReference type="InterPro" id="IPR035906">
    <property type="entry name" value="MetI-like_sf"/>
</dbReference>
<comment type="caution">
    <text evidence="9">The sequence shown here is derived from an EMBL/GenBank/DDBJ whole genome shotgun (WGS) entry which is preliminary data.</text>
</comment>
<dbReference type="SUPFAM" id="SSF161098">
    <property type="entry name" value="MetI-like"/>
    <property type="match status" value="1"/>
</dbReference>
<dbReference type="PANTHER" id="PTHR43386">
    <property type="entry name" value="OLIGOPEPTIDE TRANSPORT SYSTEM PERMEASE PROTEIN APPC"/>
    <property type="match status" value="1"/>
</dbReference>
<comment type="similarity">
    <text evidence="7">Belongs to the binding-protein-dependent transport system permease family.</text>
</comment>
<evidence type="ECO:0000256" key="4">
    <source>
        <dbReference type="ARBA" id="ARBA00022692"/>
    </source>
</evidence>
<evidence type="ECO:0000256" key="5">
    <source>
        <dbReference type="ARBA" id="ARBA00022989"/>
    </source>
</evidence>
<dbReference type="GO" id="GO:0055085">
    <property type="term" value="P:transmembrane transport"/>
    <property type="evidence" value="ECO:0007669"/>
    <property type="project" value="InterPro"/>
</dbReference>
<dbReference type="Gene3D" id="1.10.3720.10">
    <property type="entry name" value="MetI-like"/>
    <property type="match status" value="1"/>
</dbReference>
<protein>
    <submittedName>
        <fullName evidence="9">ABC transporter permease</fullName>
    </submittedName>
</protein>
<dbReference type="EMBL" id="JABWGO010000002">
    <property type="protein sequence ID" value="NUW41408.1"/>
    <property type="molecule type" value="Genomic_DNA"/>
</dbReference>
<keyword evidence="3" id="KW-1003">Cell membrane</keyword>
<accession>A0A7Y6IPA5</accession>
<sequence>MLRSGRARAEIRGGARARGLDPLSLAGLACLLLLVLLALGSLVDAAGDPDAIVGPRLRPPGPGWWLGTDNLGRSVLPRVMEGVGTTLLLSSAAVLVTAALSAGFGVLAGYRGGYLNELIMRVVEVLYSFPAIVLAVLVAAVAGPGQLAALAGIVLVTIPLMTRLVRAAAVAVAGRDYVTAAVISGARLPRVLGRHVLPNVAGTIAVQGTYALSVGISVEGGLSFLGFGVQPPQASLGVLIRQGGTYMMAAPWLIIGPGAVLVLAILSINVFGDGLRDRFEPRETRSLV</sequence>
<evidence type="ECO:0000256" key="1">
    <source>
        <dbReference type="ARBA" id="ARBA00004651"/>
    </source>
</evidence>
<dbReference type="PROSITE" id="PS50928">
    <property type="entry name" value="ABC_TM1"/>
    <property type="match status" value="1"/>
</dbReference>
<keyword evidence="4 7" id="KW-0812">Transmembrane</keyword>
<reference evidence="9 10" key="1">
    <citation type="submission" date="2020-06" db="EMBL/GenBank/DDBJ databases">
        <authorList>
            <person name="Chanama M."/>
        </authorList>
    </citation>
    <scope>NUCLEOTIDE SEQUENCE [LARGE SCALE GENOMIC DNA]</scope>
    <source>
        <strain evidence="9 10">TBRC6557</strain>
    </source>
</reference>
<feature type="transmembrane region" description="Helical" evidence="7">
    <location>
        <begin position="87"/>
        <end position="110"/>
    </location>
</feature>
<keyword evidence="10" id="KW-1185">Reference proteome</keyword>
<dbReference type="InterPro" id="IPR050366">
    <property type="entry name" value="BP-dependent_transpt_permease"/>
</dbReference>
<feature type="domain" description="ABC transmembrane type-1" evidence="8">
    <location>
        <begin position="83"/>
        <end position="272"/>
    </location>
</feature>
<dbReference type="RefSeq" id="WP_175601143.1">
    <property type="nucleotide sequence ID" value="NZ_JABWGO010000002.1"/>
</dbReference>
<evidence type="ECO:0000256" key="2">
    <source>
        <dbReference type="ARBA" id="ARBA00022448"/>
    </source>
</evidence>
<feature type="transmembrane region" description="Helical" evidence="7">
    <location>
        <begin position="122"/>
        <end position="141"/>
    </location>
</feature>
<evidence type="ECO:0000256" key="3">
    <source>
        <dbReference type="ARBA" id="ARBA00022475"/>
    </source>
</evidence>
<comment type="subcellular location">
    <subcellularLocation>
        <location evidence="1 7">Cell membrane</location>
        <topology evidence="1 7">Multi-pass membrane protein</topology>
    </subcellularLocation>
</comment>
<evidence type="ECO:0000256" key="7">
    <source>
        <dbReference type="RuleBase" id="RU363032"/>
    </source>
</evidence>
<dbReference type="CDD" id="cd06261">
    <property type="entry name" value="TM_PBP2"/>
    <property type="match status" value="1"/>
</dbReference>
<proteinExistence type="inferred from homology"/>
<keyword evidence="6 7" id="KW-0472">Membrane</keyword>